<gene>
    <name evidence="1" type="ORF">SDC9_149562</name>
</gene>
<name>A0A645ELM2_9ZZZZ</name>
<evidence type="ECO:0000313" key="1">
    <source>
        <dbReference type="EMBL" id="MPN02346.1"/>
    </source>
</evidence>
<accession>A0A645ELM2</accession>
<sequence length="176" mass="19391">MPVHHVGGGDDVGPRLRLGERRLREQLERRVVVHRFALEQAAVAVRGVFAEADVADEAHLGEVFFAGAQRLLDDAVFVVGLAAAFVLMLGDAEEEHGVHARAPHLFEDARKGVGAAAPLSRHRGDLFDDVLSLADEYRIDEHGGGEPRLRRHIADDFVSSQSSRTYDHFISPPKYL</sequence>
<protein>
    <submittedName>
        <fullName evidence="1">Uncharacterized protein</fullName>
    </submittedName>
</protein>
<comment type="caution">
    <text evidence="1">The sequence shown here is derived from an EMBL/GenBank/DDBJ whole genome shotgun (WGS) entry which is preliminary data.</text>
</comment>
<reference evidence="1" key="1">
    <citation type="submission" date="2019-08" db="EMBL/GenBank/DDBJ databases">
        <authorList>
            <person name="Kucharzyk K."/>
            <person name="Murdoch R.W."/>
            <person name="Higgins S."/>
            <person name="Loffler F."/>
        </authorList>
    </citation>
    <scope>NUCLEOTIDE SEQUENCE</scope>
</reference>
<proteinExistence type="predicted"/>
<organism evidence="1">
    <name type="scientific">bioreactor metagenome</name>
    <dbReference type="NCBI Taxonomy" id="1076179"/>
    <lineage>
        <taxon>unclassified sequences</taxon>
        <taxon>metagenomes</taxon>
        <taxon>ecological metagenomes</taxon>
    </lineage>
</organism>
<dbReference type="EMBL" id="VSSQ01048288">
    <property type="protein sequence ID" value="MPN02346.1"/>
    <property type="molecule type" value="Genomic_DNA"/>
</dbReference>
<dbReference type="AlphaFoldDB" id="A0A645ELM2"/>